<protein>
    <submittedName>
        <fullName evidence="2">HupE/UreJ family protein</fullName>
    </submittedName>
</protein>
<feature type="transmembrane region" description="Helical" evidence="1">
    <location>
        <begin position="101"/>
        <end position="123"/>
    </location>
</feature>
<organism evidence="2 3">
    <name type="scientific">Ciceribacter sichuanensis</name>
    <dbReference type="NCBI Taxonomy" id="2949647"/>
    <lineage>
        <taxon>Bacteria</taxon>
        <taxon>Pseudomonadati</taxon>
        <taxon>Pseudomonadota</taxon>
        <taxon>Alphaproteobacteria</taxon>
        <taxon>Hyphomicrobiales</taxon>
        <taxon>Rhizobiaceae</taxon>
        <taxon>Ciceribacter</taxon>
    </lineage>
</organism>
<dbReference type="Pfam" id="PF04955">
    <property type="entry name" value="HupE_UreJ"/>
    <property type="match status" value="1"/>
</dbReference>
<feature type="transmembrane region" description="Helical" evidence="1">
    <location>
        <begin position="75"/>
        <end position="94"/>
    </location>
</feature>
<dbReference type="PIRSF" id="PIRSF016919">
    <property type="entry name" value="HupE_UreJ"/>
    <property type="match status" value="1"/>
</dbReference>
<evidence type="ECO:0000256" key="1">
    <source>
        <dbReference type="SAM" id="Phobius"/>
    </source>
</evidence>
<name>A0AAJ1F4X6_9HYPH</name>
<evidence type="ECO:0000313" key="2">
    <source>
        <dbReference type="EMBL" id="MCO5955192.1"/>
    </source>
</evidence>
<reference evidence="2" key="1">
    <citation type="submission" date="2022-06" db="EMBL/GenBank/DDBJ databases">
        <authorList>
            <person name="Sun Q."/>
        </authorList>
    </citation>
    <scope>NUCLEOTIDE SEQUENCE</scope>
    <source>
        <strain evidence="2">S101</strain>
    </source>
</reference>
<feature type="transmembrane region" description="Helical" evidence="1">
    <location>
        <begin position="212"/>
        <end position="230"/>
    </location>
</feature>
<gene>
    <name evidence="2" type="ORF">NBH21_00290</name>
</gene>
<dbReference type="Proteomes" id="UP001155380">
    <property type="component" value="Unassembled WGS sequence"/>
</dbReference>
<feature type="transmembrane region" description="Helical" evidence="1">
    <location>
        <begin position="129"/>
        <end position="146"/>
    </location>
</feature>
<sequence>MIRFSMSPRRMRAIQLPVLPSGEPALALGPPPKRALALALLNAVLALLAAGAFASPVAAHDLGGPMGGFGSGFGHPLAGFDHFLAMLAVGLWGAQMGGRSVWTLPATFPLIMCIGGIIGMFGLIPDETIRIAIAVSLMVLGGVIAAGWRAPEWAALVIVALFALFHGYPHGQATLRAADPAAFTVGFVVSTGAIHILGIGVGYGLKGIWNGNLVRALGGVIAVCGVYFLFK</sequence>
<keyword evidence="1" id="KW-0812">Transmembrane</keyword>
<accession>A0AAJ1F4X6</accession>
<proteinExistence type="predicted"/>
<keyword evidence="1" id="KW-1133">Transmembrane helix</keyword>
<feature type="transmembrane region" description="Helical" evidence="1">
    <location>
        <begin position="181"/>
        <end position="205"/>
    </location>
</feature>
<comment type="caution">
    <text evidence="2">The sequence shown here is derived from an EMBL/GenBank/DDBJ whole genome shotgun (WGS) entry which is preliminary data.</text>
</comment>
<dbReference type="RefSeq" id="WP_250911975.1">
    <property type="nucleotide sequence ID" value="NZ_JAMXLX010000001.1"/>
</dbReference>
<dbReference type="EMBL" id="JAMXLX010000001">
    <property type="protein sequence ID" value="MCO5955192.1"/>
    <property type="molecule type" value="Genomic_DNA"/>
</dbReference>
<feature type="transmembrane region" description="Helical" evidence="1">
    <location>
        <begin position="153"/>
        <end position="169"/>
    </location>
</feature>
<evidence type="ECO:0000313" key="3">
    <source>
        <dbReference type="Proteomes" id="UP001155380"/>
    </source>
</evidence>
<dbReference type="AlphaFoldDB" id="A0AAJ1F4X6"/>
<keyword evidence="1" id="KW-0472">Membrane</keyword>
<dbReference type="InterPro" id="IPR007038">
    <property type="entry name" value="HupE_UreJ"/>
</dbReference>